<evidence type="ECO:0000256" key="1">
    <source>
        <dbReference type="ARBA" id="ARBA00022583"/>
    </source>
</evidence>
<dbReference type="CDD" id="cd07650">
    <property type="entry name" value="F-BAR_Syp1p_like"/>
    <property type="match status" value="1"/>
</dbReference>
<dbReference type="InterPro" id="IPR028565">
    <property type="entry name" value="MHD"/>
</dbReference>
<evidence type="ECO:0000313" key="5">
    <source>
        <dbReference type="Proteomes" id="UP000799437"/>
    </source>
</evidence>
<dbReference type="FunFam" id="1.20.1270.60:FF:000102">
    <property type="entry name" value="WGS project CABT00000000 data, contig 2.23"/>
    <property type="match status" value="1"/>
</dbReference>
<dbReference type="Proteomes" id="UP000799437">
    <property type="component" value="Unassembled WGS sequence"/>
</dbReference>
<keyword evidence="5" id="KW-1185">Reference proteome</keyword>
<dbReference type="PANTHER" id="PTHR23065:SF54">
    <property type="entry name" value="SUPPRESSOR OF YEAST PROFILIN DELETION"/>
    <property type="match status" value="1"/>
</dbReference>
<name>A0A6A6VVE1_9PEZI</name>
<feature type="compositionally biased region" description="Low complexity" evidence="2">
    <location>
        <begin position="587"/>
        <end position="604"/>
    </location>
</feature>
<feature type="compositionally biased region" description="Polar residues" evidence="2">
    <location>
        <begin position="280"/>
        <end position="293"/>
    </location>
</feature>
<feature type="compositionally biased region" description="Low complexity" evidence="2">
    <location>
        <begin position="255"/>
        <end position="264"/>
    </location>
</feature>
<feature type="domain" description="MHD" evidence="3">
    <location>
        <begin position="611"/>
        <end position="886"/>
    </location>
</feature>
<dbReference type="OrthoDB" id="331602at2759"/>
<dbReference type="GO" id="GO:0006897">
    <property type="term" value="P:endocytosis"/>
    <property type="evidence" value="ECO:0007669"/>
    <property type="project" value="UniProtKB-KW"/>
</dbReference>
<reference evidence="4" key="1">
    <citation type="journal article" date="2020" name="Stud. Mycol.">
        <title>101 Dothideomycetes genomes: a test case for predicting lifestyles and emergence of pathogens.</title>
        <authorList>
            <person name="Haridas S."/>
            <person name="Albert R."/>
            <person name="Binder M."/>
            <person name="Bloem J."/>
            <person name="Labutti K."/>
            <person name="Salamov A."/>
            <person name="Andreopoulos B."/>
            <person name="Baker S."/>
            <person name="Barry K."/>
            <person name="Bills G."/>
            <person name="Bluhm B."/>
            <person name="Cannon C."/>
            <person name="Castanera R."/>
            <person name="Culley D."/>
            <person name="Daum C."/>
            <person name="Ezra D."/>
            <person name="Gonzalez J."/>
            <person name="Henrissat B."/>
            <person name="Kuo A."/>
            <person name="Liang C."/>
            <person name="Lipzen A."/>
            <person name="Lutzoni F."/>
            <person name="Magnuson J."/>
            <person name="Mondo S."/>
            <person name="Nolan M."/>
            <person name="Ohm R."/>
            <person name="Pangilinan J."/>
            <person name="Park H.-J."/>
            <person name="Ramirez L."/>
            <person name="Alfaro M."/>
            <person name="Sun H."/>
            <person name="Tritt A."/>
            <person name="Yoshinaga Y."/>
            <person name="Zwiers L.-H."/>
            <person name="Turgeon B."/>
            <person name="Goodwin S."/>
            <person name="Spatafora J."/>
            <person name="Crous P."/>
            <person name="Grigoriev I."/>
        </authorList>
    </citation>
    <scope>NUCLEOTIDE SEQUENCE</scope>
    <source>
        <strain evidence="4">CBS 121739</strain>
    </source>
</reference>
<evidence type="ECO:0000256" key="2">
    <source>
        <dbReference type="SAM" id="MobiDB-lite"/>
    </source>
</evidence>
<feature type="region of interest" description="Disordered" evidence="2">
    <location>
        <begin position="576"/>
        <end position="611"/>
    </location>
</feature>
<protein>
    <recommendedName>
        <fullName evidence="3">MHD domain-containing protein</fullName>
    </recommendedName>
</protein>
<feature type="compositionally biased region" description="Basic and acidic residues" evidence="2">
    <location>
        <begin position="335"/>
        <end position="349"/>
    </location>
</feature>
<dbReference type="SMART" id="SM00055">
    <property type="entry name" value="FCH"/>
    <property type="match status" value="1"/>
</dbReference>
<organism evidence="4 5">
    <name type="scientific">Pseudovirgaria hyperparasitica</name>
    <dbReference type="NCBI Taxonomy" id="470096"/>
    <lineage>
        <taxon>Eukaryota</taxon>
        <taxon>Fungi</taxon>
        <taxon>Dikarya</taxon>
        <taxon>Ascomycota</taxon>
        <taxon>Pezizomycotina</taxon>
        <taxon>Dothideomycetes</taxon>
        <taxon>Dothideomycetes incertae sedis</taxon>
        <taxon>Acrospermales</taxon>
        <taxon>Acrospermaceae</taxon>
        <taxon>Pseudovirgaria</taxon>
    </lineage>
</organism>
<evidence type="ECO:0000313" key="4">
    <source>
        <dbReference type="EMBL" id="KAF2753694.1"/>
    </source>
</evidence>
<dbReference type="SUPFAM" id="SSF103657">
    <property type="entry name" value="BAR/IMD domain-like"/>
    <property type="match status" value="1"/>
</dbReference>
<dbReference type="PANTHER" id="PTHR23065">
    <property type="entry name" value="PROLINE-SERINE-THREONINE PHOSPHATASE INTERACTING PROTEIN 1"/>
    <property type="match status" value="1"/>
</dbReference>
<gene>
    <name evidence="4" type="ORF">EJ05DRAFT_480168</name>
</gene>
<dbReference type="Pfam" id="PF10291">
    <property type="entry name" value="muHD"/>
    <property type="match status" value="1"/>
</dbReference>
<dbReference type="PROSITE" id="PS51072">
    <property type="entry name" value="MHD"/>
    <property type="match status" value="1"/>
</dbReference>
<evidence type="ECO:0000259" key="3">
    <source>
        <dbReference type="PROSITE" id="PS51072"/>
    </source>
</evidence>
<dbReference type="GO" id="GO:0005886">
    <property type="term" value="C:plasma membrane"/>
    <property type="evidence" value="ECO:0007669"/>
    <property type="project" value="TreeGrafter"/>
</dbReference>
<dbReference type="Pfam" id="PF00611">
    <property type="entry name" value="FCH"/>
    <property type="match status" value="1"/>
</dbReference>
<dbReference type="Gene3D" id="1.20.1270.60">
    <property type="entry name" value="Arfaptin homology (AH) domain/BAR domain"/>
    <property type="match status" value="1"/>
</dbReference>
<feature type="compositionally biased region" description="Polar residues" evidence="2">
    <location>
        <begin position="321"/>
        <end position="330"/>
    </location>
</feature>
<dbReference type="InterPro" id="IPR027267">
    <property type="entry name" value="AH/BAR_dom_sf"/>
</dbReference>
<dbReference type="AlphaFoldDB" id="A0A6A6VVE1"/>
<dbReference type="GeneID" id="54485875"/>
<dbReference type="EMBL" id="ML996583">
    <property type="protein sequence ID" value="KAF2753694.1"/>
    <property type="molecule type" value="Genomic_DNA"/>
</dbReference>
<feature type="region of interest" description="Disordered" evidence="2">
    <location>
        <begin position="850"/>
        <end position="873"/>
    </location>
</feature>
<dbReference type="GO" id="GO:0032185">
    <property type="term" value="P:septin cytoskeleton organization"/>
    <property type="evidence" value="ECO:0007669"/>
    <property type="project" value="TreeGrafter"/>
</dbReference>
<dbReference type="RefSeq" id="XP_033596145.1">
    <property type="nucleotide sequence ID" value="XM_033744821.1"/>
</dbReference>
<feature type="compositionally biased region" description="Polar residues" evidence="2">
    <location>
        <begin position="386"/>
        <end position="408"/>
    </location>
</feature>
<dbReference type="InterPro" id="IPR018808">
    <property type="entry name" value="Muniscin_C"/>
</dbReference>
<dbReference type="InterPro" id="IPR001060">
    <property type="entry name" value="FCH_dom"/>
</dbReference>
<keyword evidence="1" id="KW-0254">Endocytosis</keyword>
<dbReference type="InterPro" id="IPR049609">
    <property type="entry name" value="Syp1-like_MHD"/>
</dbReference>
<feature type="region of interest" description="Disordered" evidence="2">
    <location>
        <begin position="241"/>
        <end position="436"/>
    </location>
</feature>
<dbReference type="CDD" id="cd09264">
    <property type="entry name" value="AP_Syp1_MHD"/>
    <property type="match status" value="1"/>
</dbReference>
<sequence length="887" mass="96017">MDLQRKEYPAMLENLQPSQAVNVLNDRIRHVSNVNTSIAEWLKERRRVEEQYVLGLRRLAQSLPADSALDLGVFTSPWNKIISSIEAIAESHHTLATKIEIDVELPLRAFVSTNREVQAMGNISGNLAAMAKEIDTAQKKAEKLENKGGKASASKVSSVAGEIESAQAAWDSQAPYVFEQLQAVDESRLNKLRDALTQLQTYEVDQVERNRTTAEQCLNVLLDVETADEIKTFSIRATSDIPRIERQRSRPQGGSSIASASLAPPMSPSTPEQRDDGSSHKGSIQEPKSSSKPSGLKRFTTVLGRRRQSIHPYEKRGPSPEQKSSGNLASSLFGRRKDKEAPQSPERQRSPTRQLADLPESSTEQAQSPVVPHIPPDKTERPNGLGLQNDTDALGSLTNGAATTTSIPRLQEPLQPISPSSTVATDPRKDSEGFTVPTAGLDAISQAEQEAAGLSLSEDAPSQQFKVDIRNAPIQEEDGDANAAIANVTNTLRAQAIGMPSRKAGTVRGRRAGDVRNTMFVPAGQTLQMNESTGELSMLPSAAVPQPTTPTMISLPTSPPMPSSQVSPFKISHRPPFLNEDPAGSDTQSIRSGRSLSSSASTTVRHPELHEPGLNSSIVETVSTWFERGQVTRAMVIGQVALAYNPPDISSGPFGQESIRLENFPVLEKVAPNPAFIEQQAEHPGIYNVDLSKITKTSVAFHYQVHLNPTNQSSFSPLLLSPAWKPEPTQTSALLSYGLNPTLTLPPGTSSITLSNLVLVLRLDPTAGKPTHAQSKPVGNFSKDRSLIYWRLGDVTLSADAPVQQLRVRFFTDGEAKPGNVEARWELDDNKTPGMGSGLSVSSIVEDGAKATEADPFADEDEGPEKTRWKNVQGAKKITSGTYIASS</sequence>
<dbReference type="GO" id="GO:0030139">
    <property type="term" value="C:endocytic vesicle"/>
    <property type="evidence" value="ECO:0007669"/>
    <property type="project" value="TreeGrafter"/>
</dbReference>
<accession>A0A6A6VVE1</accession>
<dbReference type="GO" id="GO:0032153">
    <property type="term" value="C:cell division site"/>
    <property type="evidence" value="ECO:0007669"/>
    <property type="project" value="TreeGrafter"/>
</dbReference>
<proteinExistence type="predicted"/>